<dbReference type="EMBL" id="LNIX01000008">
    <property type="protein sequence ID" value="OXA50594.1"/>
    <property type="molecule type" value="Genomic_DNA"/>
</dbReference>
<evidence type="ECO:0000313" key="2">
    <source>
        <dbReference type="Proteomes" id="UP000198287"/>
    </source>
</evidence>
<gene>
    <name evidence="1" type="ORF">Fcan01_14437</name>
</gene>
<proteinExistence type="predicted"/>
<accession>A0A226E0P1</accession>
<reference evidence="1 2" key="1">
    <citation type="submission" date="2015-12" db="EMBL/GenBank/DDBJ databases">
        <title>The genome of Folsomia candida.</title>
        <authorList>
            <person name="Faddeeva A."/>
            <person name="Derks M.F."/>
            <person name="Anvar Y."/>
            <person name="Smit S."/>
            <person name="Van Straalen N."/>
            <person name="Roelofs D."/>
        </authorList>
    </citation>
    <scope>NUCLEOTIDE SEQUENCE [LARGE SCALE GENOMIC DNA]</scope>
    <source>
        <strain evidence="1 2">VU population</strain>
        <tissue evidence="1">Whole body</tissue>
    </source>
</reference>
<dbReference type="OrthoDB" id="416987at2759"/>
<protein>
    <submittedName>
        <fullName evidence="1">Uncharacterized protein</fullName>
    </submittedName>
</protein>
<dbReference type="AlphaFoldDB" id="A0A226E0P1"/>
<organism evidence="1 2">
    <name type="scientific">Folsomia candida</name>
    <name type="common">Springtail</name>
    <dbReference type="NCBI Taxonomy" id="158441"/>
    <lineage>
        <taxon>Eukaryota</taxon>
        <taxon>Metazoa</taxon>
        <taxon>Ecdysozoa</taxon>
        <taxon>Arthropoda</taxon>
        <taxon>Hexapoda</taxon>
        <taxon>Collembola</taxon>
        <taxon>Entomobryomorpha</taxon>
        <taxon>Isotomoidea</taxon>
        <taxon>Isotomidae</taxon>
        <taxon>Proisotominae</taxon>
        <taxon>Folsomia</taxon>
    </lineage>
</organism>
<comment type="caution">
    <text evidence="1">The sequence shown here is derived from an EMBL/GenBank/DDBJ whole genome shotgun (WGS) entry which is preliminary data.</text>
</comment>
<keyword evidence="2" id="KW-1185">Reference proteome</keyword>
<sequence>MIYRGGVTERMLHHNYQLKIGDLNGSHTQTLVAHDEEGIVGFIPRIPRGEWIKELARKKVSVTDFNSENPEIEILVGNDYEGMLMTGRIESLECGVTAIQYVWGWALSGKRPEGVNTAAVSLSLLSCQESVTPQRSRKSLDIATPAEVKSKTERKVDTSKRFRETVMQNKERRYSVRLPRRVENPNGTIEEKEVAKKVTKSLGVEKLVTLVDTVGELAGNLEDLREKATRILASGKMELRQWECGLFFCSLPSQKRWED</sequence>
<dbReference type="Proteomes" id="UP000198287">
    <property type="component" value="Unassembled WGS sequence"/>
</dbReference>
<name>A0A226E0P1_FOLCA</name>
<evidence type="ECO:0000313" key="1">
    <source>
        <dbReference type="EMBL" id="OXA50594.1"/>
    </source>
</evidence>